<feature type="binding site" evidence="4">
    <location>
        <position position="206"/>
    </location>
    <ligand>
        <name>[4Fe-4S] cluster</name>
        <dbReference type="ChEBI" id="CHEBI:49883"/>
    </ligand>
</feature>
<comment type="similarity">
    <text evidence="1 4">Belongs to the PAPS reductase family. CysH subfamily.</text>
</comment>
<dbReference type="NCBIfam" id="TIGR00434">
    <property type="entry name" value="cysH"/>
    <property type="match status" value="1"/>
</dbReference>
<dbReference type="Proteomes" id="UP000229730">
    <property type="component" value="Unassembled WGS sequence"/>
</dbReference>
<dbReference type="GO" id="GO:0019379">
    <property type="term" value="P:sulfate assimilation, phosphoadenylyl sulfate reduction by phosphoadenylyl-sulfate reductase (thioredoxin)"/>
    <property type="evidence" value="ECO:0007669"/>
    <property type="project" value="UniProtKB-UniRule"/>
</dbReference>
<dbReference type="AlphaFoldDB" id="A0A2G4YV83"/>
<dbReference type="OrthoDB" id="9794018at2"/>
<comment type="pathway">
    <text evidence="3 4">Sulfur metabolism; hydrogen sulfide biosynthesis; sulfite from sulfate.</text>
</comment>
<feature type="binding site" evidence="4">
    <location>
        <position position="126"/>
    </location>
    <ligand>
        <name>[4Fe-4S] cluster</name>
        <dbReference type="ChEBI" id="CHEBI:49883"/>
    </ligand>
</feature>
<dbReference type="FunCoup" id="A0A2G4YV83">
    <property type="interactions" value="295"/>
</dbReference>
<accession>A0A2G4YV83</accession>
<dbReference type="PANTHER" id="PTHR46509">
    <property type="entry name" value="PHOSPHOADENOSINE PHOSPHOSULFATE REDUCTASE"/>
    <property type="match status" value="1"/>
</dbReference>
<keyword evidence="7" id="KW-1185">Reference proteome</keyword>
<dbReference type="InterPro" id="IPR014729">
    <property type="entry name" value="Rossmann-like_a/b/a_fold"/>
</dbReference>
<dbReference type="GO" id="GO:0004604">
    <property type="term" value="F:phosphoadenylyl-sulfate reductase (thioredoxin) activity"/>
    <property type="evidence" value="ECO:0007669"/>
    <property type="project" value="UniProtKB-UniRule"/>
</dbReference>
<keyword evidence="4" id="KW-0963">Cytoplasm</keyword>
<dbReference type="GO" id="GO:0005737">
    <property type="term" value="C:cytoplasm"/>
    <property type="evidence" value="ECO:0007669"/>
    <property type="project" value="UniProtKB-SubCell"/>
</dbReference>
<dbReference type="EMBL" id="PDEM01000009">
    <property type="protein sequence ID" value="PHZ86239.1"/>
    <property type="molecule type" value="Genomic_DNA"/>
</dbReference>
<dbReference type="InterPro" id="IPR004511">
    <property type="entry name" value="PAPS/APS_Rdtase"/>
</dbReference>
<dbReference type="GO" id="GO:0051539">
    <property type="term" value="F:4 iron, 4 sulfur cluster binding"/>
    <property type="evidence" value="ECO:0007669"/>
    <property type="project" value="UniProtKB-UniRule"/>
</dbReference>
<protein>
    <recommendedName>
        <fullName evidence="4">Adenosine 5'-phosphosulfate reductase</fullName>
        <shortName evidence="4">APS reductase</shortName>
        <ecNumber evidence="4">1.8.4.10</ecNumber>
    </recommendedName>
    <alternativeName>
        <fullName evidence="4">5'-adenylylsulfate reductase</fullName>
    </alternativeName>
    <alternativeName>
        <fullName evidence="4">Thioredoxin-dependent 5'-adenylylsulfate reductase</fullName>
    </alternativeName>
</protein>
<keyword evidence="4" id="KW-0479">Metal-binding</keyword>
<gene>
    <name evidence="4" type="primary">cysH</name>
    <name evidence="6" type="ORF">CRD36_06120</name>
</gene>
<dbReference type="Pfam" id="PF01507">
    <property type="entry name" value="PAPS_reduct"/>
    <property type="match status" value="1"/>
</dbReference>
<dbReference type="SUPFAM" id="SSF52402">
    <property type="entry name" value="Adenine nucleotide alpha hydrolases-like"/>
    <property type="match status" value="1"/>
</dbReference>
<feature type="binding site" evidence="4">
    <location>
        <position position="125"/>
    </location>
    <ligand>
        <name>[4Fe-4S] cluster</name>
        <dbReference type="ChEBI" id="CHEBI:49883"/>
    </ligand>
</feature>
<evidence type="ECO:0000313" key="7">
    <source>
        <dbReference type="Proteomes" id="UP000229730"/>
    </source>
</evidence>
<dbReference type="GO" id="GO:0043866">
    <property type="term" value="F:adenylyl-sulfate reductase (thioredoxin) activity"/>
    <property type="evidence" value="ECO:0007669"/>
    <property type="project" value="UniProtKB-EC"/>
</dbReference>
<dbReference type="PIRSF" id="PIRSF000857">
    <property type="entry name" value="PAPS_reductase"/>
    <property type="match status" value="1"/>
</dbReference>
<dbReference type="CDD" id="cd23945">
    <property type="entry name" value="PAPS_reductase"/>
    <property type="match status" value="1"/>
</dbReference>
<dbReference type="RefSeq" id="WP_099471823.1">
    <property type="nucleotide sequence ID" value="NZ_CP041025.1"/>
</dbReference>
<dbReference type="NCBIfam" id="NF002537">
    <property type="entry name" value="PRK02090.1"/>
    <property type="match status" value="1"/>
</dbReference>
<organism evidence="6 7">
    <name type="scientific">Paremcibacter congregatus</name>
    <dbReference type="NCBI Taxonomy" id="2043170"/>
    <lineage>
        <taxon>Bacteria</taxon>
        <taxon>Pseudomonadati</taxon>
        <taxon>Pseudomonadota</taxon>
        <taxon>Alphaproteobacteria</taxon>
        <taxon>Emcibacterales</taxon>
        <taxon>Emcibacteraceae</taxon>
        <taxon>Paremcibacter</taxon>
    </lineage>
</organism>
<evidence type="ECO:0000256" key="3">
    <source>
        <dbReference type="ARBA" id="ARBA00024327"/>
    </source>
</evidence>
<reference evidence="6 7" key="1">
    <citation type="submission" date="2017-10" db="EMBL/GenBank/DDBJ databases">
        <title>Frigbacter circumglobatus gen. nov. sp. nov., isolated from sediment cultured in situ.</title>
        <authorList>
            <person name="Zhao Z."/>
        </authorList>
    </citation>
    <scope>NUCLEOTIDE SEQUENCE [LARGE SCALE GENOMIC DNA]</scope>
    <source>
        <strain evidence="6 7">ZYL</strain>
    </source>
</reference>
<dbReference type="GO" id="GO:0070814">
    <property type="term" value="P:hydrogen sulfide biosynthetic process"/>
    <property type="evidence" value="ECO:0007669"/>
    <property type="project" value="UniProtKB-UniRule"/>
</dbReference>
<feature type="active site" description="Nucleophile; cysteine thiosulfonate intermediate" evidence="4">
    <location>
        <position position="232"/>
    </location>
</feature>
<dbReference type="EC" id="1.8.4.10" evidence="4"/>
<sequence>MTAAQPQTVLDSPRSYEELMALYGDMDSLGLLDAMINQEFKDRIALVSSFGAESIVLLDLVAQVNPATPVIFIHTQKLFGETVRYRDKVAEQLGLTNIVTVKPDPVDVANEDKNGLLWTRDTDACCDLRKVRPLARAMNEYDAWITGRKRFQSTTRNAIPLIEKDGSKIKINPLAHWNQDELDQIIVQKGLPKHPLVDQGYPSIGCMPCTSPVEAGQDRRMGRWAGQGKTECGIHIAENI</sequence>
<name>A0A2G4YV83_9PROT</name>
<dbReference type="PANTHER" id="PTHR46509:SF1">
    <property type="entry name" value="PHOSPHOADENOSINE PHOSPHOSULFATE REDUCTASE"/>
    <property type="match status" value="1"/>
</dbReference>
<comment type="subcellular location">
    <subcellularLocation>
        <location evidence="4">Cytoplasm</location>
    </subcellularLocation>
</comment>
<dbReference type="GO" id="GO:0046872">
    <property type="term" value="F:metal ion binding"/>
    <property type="evidence" value="ECO:0007669"/>
    <property type="project" value="UniProtKB-KW"/>
</dbReference>
<feature type="domain" description="Phosphoadenosine phosphosulphate reductase" evidence="5">
    <location>
        <begin position="44"/>
        <end position="212"/>
    </location>
</feature>
<keyword evidence="4" id="KW-0411">Iron-sulfur</keyword>
<evidence type="ECO:0000256" key="4">
    <source>
        <dbReference type="HAMAP-Rule" id="MF_00063"/>
    </source>
</evidence>
<dbReference type="HAMAP" id="MF_00063">
    <property type="entry name" value="CysH"/>
    <property type="match status" value="1"/>
</dbReference>
<dbReference type="Gene3D" id="3.40.50.620">
    <property type="entry name" value="HUPs"/>
    <property type="match status" value="1"/>
</dbReference>
<feature type="binding site" evidence="4">
    <location>
        <position position="209"/>
    </location>
    <ligand>
        <name>[4Fe-4S] cluster</name>
        <dbReference type="ChEBI" id="CHEBI:49883"/>
    </ligand>
</feature>
<comment type="function">
    <text evidence="4">Catalyzes the formation of sulfite from adenosine 5'-phosphosulfate (APS) using thioredoxin as an electron donor.</text>
</comment>
<keyword evidence="4" id="KW-0408">Iron</keyword>
<comment type="catalytic activity">
    <reaction evidence="4">
        <text>[thioredoxin]-disulfide + sulfite + AMP + 2 H(+) = adenosine 5'-phosphosulfate + [thioredoxin]-dithiol</text>
        <dbReference type="Rhea" id="RHEA:21976"/>
        <dbReference type="Rhea" id="RHEA-COMP:10698"/>
        <dbReference type="Rhea" id="RHEA-COMP:10700"/>
        <dbReference type="ChEBI" id="CHEBI:15378"/>
        <dbReference type="ChEBI" id="CHEBI:17359"/>
        <dbReference type="ChEBI" id="CHEBI:29950"/>
        <dbReference type="ChEBI" id="CHEBI:50058"/>
        <dbReference type="ChEBI" id="CHEBI:58243"/>
        <dbReference type="ChEBI" id="CHEBI:456215"/>
        <dbReference type="EC" id="1.8.4.10"/>
    </reaction>
</comment>
<comment type="caution">
    <text evidence="6">The sequence shown here is derived from an EMBL/GenBank/DDBJ whole genome shotgun (WGS) entry which is preliminary data.</text>
</comment>
<evidence type="ECO:0000313" key="6">
    <source>
        <dbReference type="EMBL" id="PHZ86239.1"/>
    </source>
</evidence>
<evidence type="ECO:0000256" key="2">
    <source>
        <dbReference type="ARBA" id="ARBA00023002"/>
    </source>
</evidence>
<keyword evidence="2 4" id="KW-0560">Oxidoreductase</keyword>
<dbReference type="InParanoid" id="A0A2G4YV83"/>
<evidence type="ECO:0000259" key="5">
    <source>
        <dbReference type="Pfam" id="PF01507"/>
    </source>
</evidence>
<proteinExistence type="inferred from homology"/>
<dbReference type="InterPro" id="IPR002500">
    <property type="entry name" value="PAPS_reduct_dom"/>
</dbReference>
<comment type="cofactor">
    <cofactor evidence="4">
        <name>[4Fe-4S] cluster</name>
        <dbReference type="ChEBI" id="CHEBI:49883"/>
    </cofactor>
    <text evidence="4">Binds 1 [4Fe-4S] cluster per subunit.</text>
</comment>
<evidence type="ECO:0000256" key="1">
    <source>
        <dbReference type="ARBA" id="ARBA00009732"/>
    </source>
</evidence>